<keyword evidence="2" id="KW-0812">Transmembrane</keyword>
<sequence>MKGYLRNAGFLLSLALPASTLADPFPSAVDAGSAASELRIRSDESPMMMTDAMNRLQKYDTILSLVKRSFAEMGDSNTQHFKRQITTDPKTGNAGSSNFDVAAWDKQVNDACAMPIEMLSGTITTITDPAGVAVCYNIPYYNVTTGVFESDIRLYKIANGTQDWEAAGTKISLSVQYQGAQVQLAEAPDEEGEDIVVSDTVANAMVMNPHTPPNVGNAAAALDKGAKAAAAAKKVEFLEFLSAEEAAKKKKDAAAKKKEAADKAAKLKGQMPPPPKASAAKPSSTPSSTAKPSVVAAANAVKPSSPAASAAKPASSAKPAAGGPAAKAVAAKKASGAKSSSAKPSSTPKPAKAAAPAAKAVAGAKKPASSAKPSSAAKTSSAKPSSTKAASASPSAAASKNNKREVHMMQAIKAEPQKPGSFTPHLLQTLRFVGTVNKDVMANETIRKDPAIMKLVLTPSLMLVGGSANGGLMNASVAAAQVQYVTGAFSNITSPVPPAEPFVLPGTFIAIFPLGLYLISAYTGLFVIIVGAGTVERYLFRMSFRKRSAMLNGQDGFGKI</sequence>
<feature type="compositionally biased region" description="Basic and acidic residues" evidence="1">
    <location>
        <begin position="253"/>
        <end position="265"/>
    </location>
</feature>
<reference evidence="4 5" key="1">
    <citation type="submission" date="2019-10" db="EMBL/GenBank/DDBJ databases">
        <authorList>
            <person name="Palmer J.M."/>
        </authorList>
    </citation>
    <scope>NUCLEOTIDE SEQUENCE [LARGE SCALE GENOMIC DNA]</scope>
    <source>
        <strain evidence="4 5">TWF696</strain>
    </source>
</reference>
<proteinExistence type="predicted"/>
<evidence type="ECO:0000256" key="3">
    <source>
        <dbReference type="SAM" id="SignalP"/>
    </source>
</evidence>
<comment type="caution">
    <text evidence="4">The sequence shown here is derived from an EMBL/GenBank/DDBJ whole genome shotgun (WGS) entry which is preliminary data.</text>
</comment>
<feature type="region of interest" description="Disordered" evidence="1">
    <location>
        <begin position="253"/>
        <end position="297"/>
    </location>
</feature>
<feature type="transmembrane region" description="Helical" evidence="2">
    <location>
        <begin position="514"/>
        <end position="540"/>
    </location>
</feature>
<name>A0AAV9UQY5_9PEZI</name>
<keyword evidence="2" id="KW-1133">Transmembrane helix</keyword>
<organism evidence="4 5">
    <name type="scientific">Orbilia brochopaga</name>
    <dbReference type="NCBI Taxonomy" id="3140254"/>
    <lineage>
        <taxon>Eukaryota</taxon>
        <taxon>Fungi</taxon>
        <taxon>Dikarya</taxon>
        <taxon>Ascomycota</taxon>
        <taxon>Pezizomycotina</taxon>
        <taxon>Orbiliomycetes</taxon>
        <taxon>Orbiliales</taxon>
        <taxon>Orbiliaceae</taxon>
        <taxon>Orbilia</taxon>
    </lineage>
</organism>
<gene>
    <name evidence="4" type="ORF">TWF696_006764</name>
</gene>
<feature type="signal peptide" evidence="3">
    <location>
        <begin position="1"/>
        <end position="22"/>
    </location>
</feature>
<dbReference type="Proteomes" id="UP001375240">
    <property type="component" value="Unassembled WGS sequence"/>
</dbReference>
<feature type="compositionally biased region" description="Low complexity" evidence="1">
    <location>
        <begin position="335"/>
        <end position="400"/>
    </location>
</feature>
<feature type="chain" id="PRO_5043362150" evidence="3">
    <location>
        <begin position="23"/>
        <end position="560"/>
    </location>
</feature>
<keyword evidence="2" id="KW-0472">Membrane</keyword>
<dbReference type="EMBL" id="JAVHNQ010000005">
    <property type="protein sequence ID" value="KAK6346644.1"/>
    <property type="molecule type" value="Genomic_DNA"/>
</dbReference>
<keyword evidence="3" id="KW-0732">Signal</keyword>
<keyword evidence="5" id="KW-1185">Reference proteome</keyword>
<feature type="compositionally biased region" description="Low complexity" evidence="1">
    <location>
        <begin position="277"/>
        <end position="297"/>
    </location>
</feature>
<evidence type="ECO:0000256" key="1">
    <source>
        <dbReference type="SAM" id="MobiDB-lite"/>
    </source>
</evidence>
<evidence type="ECO:0000313" key="4">
    <source>
        <dbReference type="EMBL" id="KAK6346644.1"/>
    </source>
</evidence>
<protein>
    <submittedName>
        <fullName evidence="4">Uncharacterized protein</fullName>
    </submittedName>
</protein>
<feature type="region of interest" description="Disordered" evidence="1">
    <location>
        <begin position="335"/>
        <end position="404"/>
    </location>
</feature>
<evidence type="ECO:0000313" key="5">
    <source>
        <dbReference type="Proteomes" id="UP001375240"/>
    </source>
</evidence>
<dbReference type="AlphaFoldDB" id="A0AAV9UQY5"/>
<evidence type="ECO:0000256" key="2">
    <source>
        <dbReference type="SAM" id="Phobius"/>
    </source>
</evidence>
<accession>A0AAV9UQY5</accession>